<feature type="transmembrane region" description="Helical" evidence="1">
    <location>
        <begin position="5"/>
        <end position="22"/>
    </location>
</feature>
<evidence type="ECO:0000313" key="2">
    <source>
        <dbReference type="EMBL" id="AMR36337.1"/>
    </source>
</evidence>
<dbReference type="MEROPS" id="G03.001"/>
<feature type="transmembrane region" description="Helical" evidence="1">
    <location>
        <begin position="55"/>
        <end position="83"/>
    </location>
</feature>
<evidence type="ECO:0000256" key="1">
    <source>
        <dbReference type="SAM" id="Phobius"/>
    </source>
</evidence>
<protein>
    <submittedName>
        <fullName evidence="2">Polyprotein</fullName>
    </submittedName>
</protein>
<dbReference type="EMBL" id="KU200457">
    <property type="protein sequence ID" value="AMR36337.1"/>
    <property type="molecule type" value="Genomic_RNA"/>
</dbReference>
<reference evidence="2" key="1">
    <citation type="journal article" date="2016" name="Arch. Virol.">
        <title>Genome sequence analysis of five Canadian isolates of strawberry mottle virus reveals extensive intra-species diversity and a longer RNA2 with increased coding capacity compared to a previously characterized European isolate.</title>
        <authorList>
            <person name="Bhagwat B."/>
            <person name="Dickison V."/>
            <person name="Ding X."/>
            <person name="Walker M."/>
            <person name="Bernardy M."/>
            <person name="Bouthillier M."/>
            <person name="Creelman A."/>
            <person name="DeYoung R."/>
            <person name="Li Y."/>
            <person name="Nie X."/>
            <person name="Wang A."/>
            <person name="Xiang Y."/>
            <person name="Sanfacon H."/>
        </authorList>
    </citation>
    <scope>NUCLEOTIDE SEQUENCE</scope>
    <source>
        <strain evidence="2">NSper3</strain>
    </source>
</reference>
<name>A0A142I1A6_9SECO</name>
<sequence length="1691" mass="190027">MFLFVLYACLILYTLFVGFHFLHPRACGWVKRSVSGREENLDLILKARYINREEFFVCVSTIIIWIVLRHCWAFLSHVVLIVLPKIFTFVLSCARMASRDIQEAYHKAAKEFNAGASSIGMAIEHAKSKNWEVAPDNCEKAIKELLKKDSLYTTHGVKTLLHIKKMPKTVVGHFDTGFIPAVNTTNSKQPSISPIPLTPYVSKHVSKVEAAKSKFIQGVGGQISGYIPRPPSAIITISVVSLKSKSLVSQSNAGITLVLGLDGRAQEPQDAILGGHLHFAKDSNLATSLFFPNLSLTSEEEKLDSCVQVWTSAQGYNLTSGFASSTNISMIGEVSADAVATSMLVPMRQHIEARKFETLCHGGLPIHPYRATENKIDTVELDWTSTSTSMEFDSSVDGVSLWKPSRTNGTTSLRFTGLKMNSVKEDEELHFSDIEEGFNPPNPRERTRAYEEGFSDDITETQDLLDGQERLIGEACVLSKTFVLPDVVDNCQLIGVINLFEDTDVANSGEPLLANLRTATIFIPKIQVRVRYSLPSAYNCPVIVTWDEARCIVEVTDTIDLTQLPHIIVTPNKSVQESSLDLSLNGITGTYSLARVISRRAGNLLVSCTKHDFAEMVGEASVTVEAWLMPGTIIGKGIKRRPAPERPVLNLDLVENYHTPLLEGPTDLGSVTLDSNTERYKCFSLFVKPGVGAVTDDRMTTKGSTISSVCSHWAMWSGTAVVEITISARSSVAGQMTVYTVPTGTFVHDINRSVCNQWERRVIKFNGSDRHEISASANSWLGGCSTMGEAFMGSKDQNGSCMMFVVFVDDPPTSCAGYDSSVQVFFSLKRLENLNLFERITPQIYRASQPSKALVQRKPWVERVIKTASTSAVEQNFGVQPTIFYRMYTIRNIKRDKPVTWILPFTVAEPLRSNWKNCKVTNYEHLEKGKDEEPLLIIDTTNPYRLLTQGFCYFSGEMQASVSVTSTKKKAGSLVVGRFKSPYFTKEIGCGQKDADIFGGGLMETASLLPGNVVYLTQPARPFVRSSCRPDVEKSHQATLDIPSYICIIVPANSDITEIEVGFNVNGPMELFGHALPQPVDLPKSQTHGYLPALTVLDVKPAFPFGWWDMVNERAIKLLSRQSTPSLDIDKLKTSRVPMKDDTFRMYHVFEMAGIAEKSHFVSFLKPNFTPHQGYAMNLQIWVGDSRDKMFEVIWRFDSSMPQGYITTYVTDGNYEGWNLNTCWKADFDRFRSRERFNLSYTRDKGRIYLFDHNNCIGYIKDFKPVLHCVFGWEYQLDTNVIKVPNQYQPYSFVPSGGYVRPEMDAVEQRPHLLHIQHTNFQSNTHLYDRCVNYDHSKGPVRFSDCGGFDPSLINPTTEVSDREDLRGGKDLDDTVDYGPTELLLADVNSGVPQVPLHAKVSTGDPSLKESEGPIDYKLRNEPIERNRVGISNRKKHRRGRPKPKFPEGELVIIDESLYAERLSCDHVHFRWRYLEAVRKDLNYFICKKRGYIPKNFGCCWDSGERGEYIPKEFLELAEECILKRMFVAFDPENLVARFHDKISPEKLDELVERSIGNIPEGCTTITCALRGAVSKFRVRLGERTKREQSCGCCGQYYFIIDQCYGCNIKPQKRGGFYFGEGKPKPLDGQWAHSWEGGIENITSDLEPMINIQTFEDLKKEVALSLWNEERNNVHGYLQDLATFHPGALGL</sequence>
<accession>A0A142I1A6</accession>
<keyword evidence="1" id="KW-1133">Transmembrane helix</keyword>
<proteinExistence type="predicted"/>
<organism evidence="2">
    <name type="scientific">Strawberry mottle virus</name>
    <dbReference type="NCBI Taxonomy" id="167161"/>
    <lineage>
        <taxon>Viruses</taxon>
        <taxon>Riboviria</taxon>
        <taxon>Orthornavirae</taxon>
        <taxon>Pisuviricota</taxon>
        <taxon>Pisoniviricetes</taxon>
        <taxon>Picornavirales</taxon>
        <taxon>Secoviridae</taxon>
        <taxon>Sadwavirus</taxon>
        <taxon>Stramovirus</taxon>
        <taxon>Sadwavirus fragariae</taxon>
    </lineage>
</organism>
<keyword evidence="1" id="KW-0812">Transmembrane</keyword>
<keyword evidence="1" id="KW-0472">Membrane</keyword>